<feature type="compositionally biased region" description="Basic and acidic residues" evidence="6">
    <location>
        <begin position="224"/>
        <end position="237"/>
    </location>
</feature>
<feature type="transmembrane region" description="Helical" evidence="7">
    <location>
        <begin position="248"/>
        <end position="269"/>
    </location>
</feature>
<keyword evidence="4 7" id="KW-1133">Transmembrane helix</keyword>
<feature type="transmembrane region" description="Helical" evidence="7">
    <location>
        <begin position="122"/>
        <end position="143"/>
    </location>
</feature>
<feature type="transmembrane region" description="Helical" evidence="7">
    <location>
        <begin position="376"/>
        <end position="397"/>
    </location>
</feature>
<dbReference type="GO" id="GO:0016020">
    <property type="term" value="C:membrane"/>
    <property type="evidence" value="ECO:0007669"/>
    <property type="project" value="UniProtKB-SubCell"/>
</dbReference>
<dbReference type="GO" id="GO:0015144">
    <property type="term" value="F:carbohydrate transmembrane transporter activity"/>
    <property type="evidence" value="ECO:0007669"/>
    <property type="project" value="InterPro"/>
</dbReference>
<accession>A0A1Q9ERI5</accession>
<dbReference type="OMA" id="FCHFSGI"/>
<comment type="subcellular location">
    <subcellularLocation>
        <location evidence="1">Membrane</location>
        <topology evidence="1">Multi-pass membrane protein</topology>
    </subcellularLocation>
</comment>
<evidence type="ECO:0000256" key="7">
    <source>
        <dbReference type="SAM" id="Phobius"/>
    </source>
</evidence>
<feature type="transmembrane region" description="Helical" evidence="7">
    <location>
        <begin position="345"/>
        <end position="367"/>
    </location>
</feature>
<comment type="caution">
    <text evidence="8">The sequence shown here is derived from an EMBL/GenBank/DDBJ whole genome shotgun (WGS) entry which is preliminary data.</text>
</comment>
<evidence type="ECO:0000256" key="1">
    <source>
        <dbReference type="ARBA" id="ARBA00004141"/>
    </source>
</evidence>
<feature type="transmembrane region" description="Helical" evidence="7">
    <location>
        <begin position="6"/>
        <end position="24"/>
    </location>
</feature>
<dbReference type="OrthoDB" id="426527at2759"/>
<reference evidence="8 9" key="1">
    <citation type="submission" date="2016-02" db="EMBL/GenBank/DDBJ databases">
        <title>Genome analysis of coral dinoflagellate symbionts highlights evolutionary adaptations to a symbiotic lifestyle.</title>
        <authorList>
            <person name="Aranda M."/>
            <person name="Li Y."/>
            <person name="Liew Y.J."/>
            <person name="Baumgarten S."/>
            <person name="Simakov O."/>
            <person name="Wilson M."/>
            <person name="Piel J."/>
            <person name="Ashoor H."/>
            <person name="Bougouffa S."/>
            <person name="Bajic V.B."/>
            <person name="Ryu T."/>
            <person name="Ravasi T."/>
            <person name="Bayer T."/>
            <person name="Micklem G."/>
            <person name="Kim H."/>
            <person name="Bhak J."/>
            <person name="Lajeunesse T.C."/>
            <person name="Voolstra C.R."/>
        </authorList>
    </citation>
    <scope>NUCLEOTIDE SEQUENCE [LARGE SCALE GENOMIC DNA]</scope>
    <source>
        <strain evidence="8 9">CCMP2467</strain>
    </source>
</reference>
<evidence type="ECO:0000256" key="6">
    <source>
        <dbReference type="SAM" id="MobiDB-lite"/>
    </source>
</evidence>
<dbReference type="AlphaFoldDB" id="A0A1Q9ERI5"/>
<comment type="similarity">
    <text evidence="2">Belongs to the TMEM144 family.</text>
</comment>
<feature type="transmembrane region" description="Helical" evidence="7">
    <location>
        <begin position="289"/>
        <end position="308"/>
    </location>
</feature>
<keyword evidence="3 7" id="KW-0812">Transmembrane</keyword>
<feature type="transmembrane region" description="Helical" evidence="7">
    <location>
        <begin position="320"/>
        <end position="339"/>
    </location>
</feature>
<keyword evidence="9" id="KW-1185">Reference proteome</keyword>
<dbReference type="EMBL" id="LSRX01000086">
    <property type="protein sequence ID" value="OLQ10025.1"/>
    <property type="molecule type" value="Genomic_DNA"/>
</dbReference>
<dbReference type="Proteomes" id="UP000186817">
    <property type="component" value="Unassembled WGS sequence"/>
</dbReference>
<dbReference type="InterPro" id="IPR012435">
    <property type="entry name" value="TMEM144"/>
</dbReference>
<protein>
    <submittedName>
        <fullName evidence="8">Transmembrane protein 144-like B</fullName>
    </submittedName>
</protein>
<evidence type="ECO:0000256" key="4">
    <source>
        <dbReference type="ARBA" id="ARBA00022989"/>
    </source>
</evidence>
<evidence type="ECO:0000313" key="9">
    <source>
        <dbReference type="Proteomes" id="UP000186817"/>
    </source>
</evidence>
<dbReference type="InterPro" id="IPR010651">
    <property type="entry name" value="Sugar_transport"/>
</dbReference>
<organism evidence="8 9">
    <name type="scientific">Symbiodinium microadriaticum</name>
    <name type="common">Dinoflagellate</name>
    <name type="synonym">Zooxanthella microadriatica</name>
    <dbReference type="NCBI Taxonomy" id="2951"/>
    <lineage>
        <taxon>Eukaryota</taxon>
        <taxon>Sar</taxon>
        <taxon>Alveolata</taxon>
        <taxon>Dinophyceae</taxon>
        <taxon>Suessiales</taxon>
        <taxon>Symbiodiniaceae</taxon>
        <taxon>Symbiodinium</taxon>
    </lineage>
</organism>
<keyword evidence="5 7" id="KW-0472">Membrane</keyword>
<dbReference type="PANTHER" id="PTHR16119">
    <property type="entry name" value="TRANSMEMBRANE PROTEIN 144"/>
    <property type="match status" value="1"/>
</dbReference>
<evidence type="ECO:0000313" key="8">
    <source>
        <dbReference type="EMBL" id="OLQ10025.1"/>
    </source>
</evidence>
<proteinExistence type="inferred from homology"/>
<dbReference type="Pfam" id="PF07857">
    <property type="entry name" value="TMEM144"/>
    <property type="match status" value="1"/>
</dbReference>
<evidence type="ECO:0000256" key="3">
    <source>
        <dbReference type="ARBA" id="ARBA00022692"/>
    </source>
</evidence>
<gene>
    <name evidence="8" type="primary">tmem144B</name>
    <name evidence="8" type="ORF">AK812_SmicGene6354</name>
</gene>
<evidence type="ECO:0000256" key="5">
    <source>
        <dbReference type="ARBA" id="ARBA00023136"/>
    </source>
</evidence>
<sequence length="400" mass="42855">MASDSALGLLFALIAAIAFGIQYVPVKKYEIFEGTAFQWFMCNGILMVGFVIAIAAGELDRGLPPLVVFGGALWAMSNYFVLPLVKLLGIGLGFSLYHFVNLMVGYCIGRFGLFGVTPLTGQLVYCDGGCLLILMSFFIMVFVEAGHGDDEDSEDSEESDESSGTKKFWTTVEVLRVWSIQGRASSTDNLVGEGMTAAECDMNFMSVGGFSVFGAPSNRQLAARKGDQRDPNRRKSSLDTLGPGARKVVGVLLAVVAGGLCGVQGVPATLWEKEHPDVHAFAVALPQCFGIWACSSVLLMLYSSIAVVRGVNLQKSVIGPAYASGCIWGVGFACMMKGIKYLGYSVGYTLDAVGPILVSSLLSVFVFREITGQRQLMIYFGAFFLQLVGVILIASFGKPD</sequence>
<name>A0A1Q9ERI5_SYMMI</name>
<feature type="transmembrane region" description="Helical" evidence="7">
    <location>
        <begin position="36"/>
        <end position="56"/>
    </location>
</feature>
<dbReference type="PANTHER" id="PTHR16119:SF17">
    <property type="entry name" value="TRANSMEMBRANE PROTEIN 144"/>
    <property type="match status" value="1"/>
</dbReference>
<feature type="region of interest" description="Disordered" evidence="6">
    <location>
        <begin position="221"/>
        <end position="241"/>
    </location>
</feature>
<evidence type="ECO:0000256" key="2">
    <source>
        <dbReference type="ARBA" id="ARBA00005731"/>
    </source>
</evidence>